<reference evidence="3" key="1">
    <citation type="submission" date="2017-02" db="EMBL/GenBank/DDBJ databases">
        <title>Draft Genome Sequence of the Salt Water Bacterium Oceanospirillum linum ATCC 11336.</title>
        <authorList>
            <person name="Trachtenberg A.M."/>
            <person name="Carney J.G."/>
            <person name="Linnane J.D."/>
            <person name="Rheaume B.A."/>
            <person name="Pitts N.L."/>
            <person name="Mykles D.L."/>
            <person name="Maclea K.S."/>
        </authorList>
    </citation>
    <scope>NUCLEOTIDE SEQUENCE [LARGE SCALE GENOMIC DNA]</scope>
    <source>
        <strain evidence="3">ATCC 11336</strain>
    </source>
</reference>
<dbReference type="PANTHER" id="PTHR35176:SF6">
    <property type="entry name" value="HEME OXYGENASE HI_0854-RELATED"/>
    <property type="match status" value="1"/>
</dbReference>
<dbReference type="InterPro" id="IPR014419">
    <property type="entry name" value="HutZ"/>
</dbReference>
<organism evidence="3 4">
    <name type="scientific">Oceanospirillum linum</name>
    <dbReference type="NCBI Taxonomy" id="966"/>
    <lineage>
        <taxon>Bacteria</taxon>
        <taxon>Pseudomonadati</taxon>
        <taxon>Pseudomonadota</taxon>
        <taxon>Gammaproteobacteria</taxon>
        <taxon>Oceanospirillales</taxon>
        <taxon>Oceanospirillaceae</taxon>
        <taxon>Oceanospirillum</taxon>
    </lineage>
</organism>
<dbReference type="Proteomes" id="UP000190064">
    <property type="component" value="Unassembled WGS sequence"/>
</dbReference>
<evidence type="ECO:0000256" key="1">
    <source>
        <dbReference type="ARBA" id="ARBA00023002"/>
    </source>
</evidence>
<comment type="caution">
    <text evidence="3">The sequence shown here is derived from an EMBL/GenBank/DDBJ whole genome shotgun (WGS) entry which is preliminary data.</text>
</comment>
<dbReference type="EMBL" id="MTSD02000001">
    <property type="protein sequence ID" value="OOV88966.1"/>
    <property type="molecule type" value="Genomic_DNA"/>
</dbReference>
<dbReference type="STRING" id="966.BTA35_0204025"/>
<dbReference type="GO" id="GO:0005829">
    <property type="term" value="C:cytosol"/>
    <property type="evidence" value="ECO:0007669"/>
    <property type="project" value="TreeGrafter"/>
</dbReference>
<dbReference type="AlphaFoldDB" id="A0A1T1HGN7"/>
<evidence type="ECO:0000259" key="2">
    <source>
        <dbReference type="Pfam" id="PF01243"/>
    </source>
</evidence>
<protein>
    <recommendedName>
        <fullName evidence="2">Pyridoxamine 5'-phosphate oxidase N-terminal domain-containing protein</fullName>
    </recommendedName>
</protein>
<dbReference type="Pfam" id="PF01243">
    <property type="entry name" value="PNPOx_N"/>
    <property type="match status" value="1"/>
</dbReference>
<proteinExistence type="predicted"/>
<dbReference type="PIRSF" id="PIRSF004633">
    <property type="entry name" value="UCP_PLP_oxd"/>
    <property type="match status" value="1"/>
</dbReference>
<dbReference type="InterPro" id="IPR011576">
    <property type="entry name" value="Pyridox_Oxase_N"/>
</dbReference>
<keyword evidence="1" id="KW-0560">Oxidoreductase</keyword>
<name>A0A1T1HGN7_OCELI</name>
<dbReference type="Gene3D" id="2.30.110.10">
    <property type="entry name" value="Electron Transport, Fmn-binding Protein, Chain A"/>
    <property type="match status" value="1"/>
</dbReference>
<dbReference type="GO" id="GO:0016627">
    <property type="term" value="F:oxidoreductase activity, acting on the CH-CH group of donors"/>
    <property type="evidence" value="ECO:0007669"/>
    <property type="project" value="TreeGrafter"/>
</dbReference>
<feature type="domain" description="Pyridoxamine 5'-phosphate oxidase N-terminal" evidence="2">
    <location>
        <begin position="5"/>
        <end position="137"/>
    </location>
</feature>
<gene>
    <name evidence="3" type="ORF">BTA35_0204025</name>
</gene>
<keyword evidence="4" id="KW-1185">Reference proteome</keyword>
<sequence>MSDIQAEQHEFRQSCKTLVLATMNDEQWPEASYAPFIEDEAGNHYIFVSELAAHTQHLVDNKKVSWMLISDEQNTRQFFARQRFTCMGHAEVIARNAAEFEVRLEQMQERFGEIIDLLKGLGDFQLLKLVPKRASYVRGFGQAYTLSGEGLNQIEHLKREA</sequence>
<dbReference type="GO" id="GO:0070967">
    <property type="term" value="F:coenzyme F420 binding"/>
    <property type="evidence" value="ECO:0007669"/>
    <property type="project" value="TreeGrafter"/>
</dbReference>
<dbReference type="InterPro" id="IPR012349">
    <property type="entry name" value="Split_barrel_FMN-bd"/>
</dbReference>
<accession>A0A1T1HGN7</accession>
<dbReference type="InterPro" id="IPR052019">
    <property type="entry name" value="F420H2_bilvrd_red/Heme_oxyg"/>
</dbReference>
<dbReference type="SUPFAM" id="SSF50475">
    <property type="entry name" value="FMN-binding split barrel"/>
    <property type="match status" value="1"/>
</dbReference>
<evidence type="ECO:0000313" key="3">
    <source>
        <dbReference type="EMBL" id="OOV88966.1"/>
    </source>
</evidence>
<dbReference type="PANTHER" id="PTHR35176">
    <property type="entry name" value="HEME OXYGENASE HI_0854-RELATED"/>
    <property type="match status" value="1"/>
</dbReference>
<evidence type="ECO:0000313" key="4">
    <source>
        <dbReference type="Proteomes" id="UP000190064"/>
    </source>
</evidence>